<keyword evidence="2" id="KW-0028">Amino-acid biosynthesis</keyword>
<proteinExistence type="predicted"/>
<dbReference type="InterPro" id="IPR050071">
    <property type="entry name" value="Dehydroquinate_synthase"/>
</dbReference>
<dbReference type="PANTHER" id="PTHR43622">
    <property type="entry name" value="3-DEHYDROQUINATE SYNTHASE"/>
    <property type="match status" value="1"/>
</dbReference>
<gene>
    <name evidence="8" type="ORF">ACFFI0_24020</name>
</gene>
<name>A0ABV6HR96_9SPHI</name>
<evidence type="ECO:0000259" key="6">
    <source>
        <dbReference type="Pfam" id="PF01761"/>
    </source>
</evidence>
<dbReference type="EMBL" id="JBHLWO010000005">
    <property type="protein sequence ID" value="MFC0321406.1"/>
    <property type="molecule type" value="Genomic_DNA"/>
</dbReference>
<dbReference type="Pfam" id="PF24621">
    <property type="entry name" value="DHQS_C"/>
    <property type="match status" value="1"/>
</dbReference>
<evidence type="ECO:0000256" key="3">
    <source>
        <dbReference type="ARBA" id="ARBA00023027"/>
    </source>
</evidence>
<dbReference type="PANTHER" id="PTHR43622:SF7">
    <property type="entry name" value="3-DEHYDROQUINATE SYNTHASE, CHLOROPLASTIC"/>
    <property type="match status" value="1"/>
</dbReference>
<organism evidence="8 9">
    <name type="scientific">Olivibacter oleidegradans</name>
    <dbReference type="NCBI Taxonomy" id="760123"/>
    <lineage>
        <taxon>Bacteria</taxon>
        <taxon>Pseudomonadati</taxon>
        <taxon>Bacteroidota</taxon>
        <taxon>Sphingobacteriia</taxon>
        <taxon>Sphingobacteriales</taxon>
        <taxon>Sphingobacteriaceae</taxon>
        <taxon>Olivibacter</taxon>
    </lineage>
</organism>
<comment type="cofactor">
    <cofactor evidence="1">
        <name>NAD(+)</name>
        <dbReference type="ChEBI" id="CHEBI:57540"/>
    </cofactor>
</comment>
<sequence>MKHILKQHLTVTFQYEVYFSENIFSIDNSLFRDALAPYLKPGLVRQLLFVIDEELSLAHPGLLEQIDVYFQRQVHLALVKEKIILPGGEVVKNSPYYFNQIVEAIHRHKVDRHSFVVAIGGGSVLDVAGYAAAVSHRGIKHIRIPTTVLSQDDSGVGIKNGINFFGKKNFLGTFAPPIAVFNDYQLLETLSDRHWVAGIAEAIKVALIKDATFFEWLRDQVDGILKRNADTMKYLIWRSAQLHMDHIASGDPFELGSSRPLDFGHWSAHKIEQLSDFQILHGEAVAIGIALDTTYSFLQGYLNECDYKEILRVLQAYELPIFHQLLKDERVISDLLDGLEEFREHLGGKLTIMLLRAVGVGLEVHEMDHDRIREALARLKKLDEAQQQRKLVSLPD</sequence>
<evidence type="ECO:0000256" key="2">
    <source>
        <dbReference type="ARBA" id="ARBA00022605"/>
    </source>
</evidence>
<dbReference type="InterPro" id="IPR056179">
    <property type="entry name" value="DHQS_C"/>
</dbReference>
<comment type="caution">
    <text evidence="8">The sequence shown here is derived from an EMBL/GenBank/DDBJ whole genome shotgun (WGS) entry which is preliminary data.</text>
</comment>
<feature type="domain" description="3-dehydroquinate synthase C-terminal" evidence="7">
    <location>
        <begin position="198"/>
        <end position="331"/>
    </location>
</feature>
<evidence type="ECO:0000256" key="5">
    <source>
        <dbReference type="ARBA" id="ARBA00023239"/>
    </source>
</evidence>
<keyword evidence="9" id="KW-1185">Reference proteome</keyword>
<keyword evidence="3" id="KW-0520">NAD</keyword>
<dbReference type="Proteomes" id="UP001589774">
    <property type="component" value="Unassembled WGS sequence"/>
</dbReference>
<dbReference type="Gene3D" id="1.20.1090.10">
    <property type="entry name" value="Dehydroquinate synthase-like - alpha domain"/>
    <property type="match status" value="1"/>
</dbReference>
<evidence type="ECO:0000313" key="8">
    <source>
        <dbReference type="EMBL" id="MFC0321406.1"/>
    </source>
</evidence>
<dbReference type="CDD" id="cd08198">
    <property type="entry name" value="DHQS-like"/>
    <property type="match status" value="1"/>
</dbReference>
<evidence type="ECO:0000256" key="1">
    <source>
        <dbReference type="ARBA" id="ARBA00001911"/>
    </source>
</evidence>
<feature type="domain" description="3-dehydroquinate synthase N-terminal" evidence="6">
    <location>
        <begin position="83"/>
        <end position="195"/>
    </location>
</feature>
<evidence type="ECO:0000256" key="4">
    <source>
        <dbReference type="ARBA" id="ARBA00023141"/>
    </source>
</evidence>
<dbReference type="Gene3D" id="3.40.50.1970">
    <property type="match status" value="1"/>
</dbReference>
<dbReference type="GO" id="GO:0003856">
    <property type="term" value="F:3-dehydroquinate synthase activity"/>
    <property type="evidence" value="ECO:0007669"/>
    <property type="project" value="UniProtKB-EC"/>
</dbReference>
<reference evidence="8 9" key="1">
    <citation type="submission" date="2024-09" db="EMBL/GenBank/DDBJ databases">
        <authorList>
            <person name="Sun Q."/>
            <person name="Mori K."/>
        </authorList>
    </citation>
    <scope>NUCLEOTIDE SEQUENCE [LARGE SCALE GENOMIC DNA]</scope>
    <source>
        <strain evidence="8 9">CCM 7765</strain>
    </source>
</reference>
<keyword evidence="5 8" id="KW-0456">Lyase</keyword>
<dbReference type="Pfam" id="PF01761">
    <property type="entry name" value="DHQ_synthase"/>
    <property type="match status" value="1"/>
</dbReference>
<keyword evidence="4" id="KW-0057">Aromatic amino acid biosynthesis</keyword>
<accession>A0ABV6HR96</accession>
<dbReference type="NCBIfam" id="NF004852">
    <property type="entry name" value="PRK06203.1"/>
    <property type="match status" value="1"/>
</dbReference>
<protein>
    <submittedName>
        <fullName evidence="8">3-dehydroquinate synthase</fullName>
        <ecNumber evidence="8">4.2.3.4</ecNumber>
    </submittedName>
</protein>
<dbReference type="SUPFAM" id="SSF56796">
    <property type="entry name" value="Dehydroquinate synthase-like"/>
    <property type="match status" value="1"/>
</dbReference>
<evidence type="ECO:0000259" key="7">
    <source>
        <dbReference type="Pfam" id="PF24621"/>
    </source>
</evidence>
<evidence type="ECO:0000313" key="9">
    <source>
        <dbReference type="Proteomes" id="UP001589774"/>
    </source>
</evidence>
<dbReference type="EC" id="4.2.3.4" evidence="8"/>
<dbReference type="InterPro" id="IPR030960">
    <property type="entry name" value="DHQS/DOIS_N"/>
</dbReference>
<dbReference type="RefSeq" id="WP_149106275.1">
    <property type="nucleotide sequence ID" value="NZ_JBHLWO010000005.1"/>
</dbReference>